<reference evidence="5 6" key="1">
    <citation type="submission" date="2019-03" db="EMBL/GenBank/DDBJ databases">
        <title>Paraburkholderia sp. 7MH5, isolated from subtropical forest soil.</title>
        <authorList>
            <person name="Gao Z.-H."/>
            <person name="Qiu L.-H."/>
        </authorList>
    </citation>
    <scope>NUCLEOTIDE SEQUENCE [LARGE SCALE GENOMIC DNA]</scope>
    <source>
        <strain evidence="5 6">7MH5</strain>
    </source>
</reference>
<gene>
    <name evidence="5" type="ORF">E1956_03890</name>
</gene>
<evidence type="ECO:0000256" key="4">
    <source>
        <dbReference type="RuleBase" id="RU361279"/>
    </source>
</evidence>
<protein>
    <recommendedName>
        <fullName evidence="4">5-formyltetrahydrofolate cyclo-ligase</fullName>
        <ecNumber evidence="4">6.3.3.2</ecNumber>
    </recommendedName>
</protein>
<dbReference type="OrthoDB" id="9801938at2"/>
<dbReference type="EC" id="6.3.3.2" evidence="4"/>
<evidence type="ECO:0000313" key="5">
    <source>
        <dbReference type="EMBL" id="QBQ96395.1"/>
    </source>
</evidence>
<dbReference type="InterPro" id="IPR024185">
    <property type="entry name" value="FTHF_cligase-like_sf"/>
</dbReference>
<dbReference type="InterPro" id="IPR037171">
    <property type="entry name" value="NagB/RpiA_transferase-like"/>
</dbReference>
<evidence type="ECO:0000313" key="6">
    <source>
        <dbReference type="Proteomes" id="UP000295727"/>
    </source>
</evidence>
<dbReference type="AlphaFoldDB" id="A0A4P7CKU2"/>
<keyword evidence="6" id="KW-1185">Reference proteome</keyword>
<comment type="cofactor">
    <cofactor evidence="4">
        <name>Mg(2+)</name>
        <dbReference type="ChEBI" id="CHEBI:18420"/>
    </cofactor>
</comment>
<comment type="catalytic activity">
    <reaction evidence="4">
        <text>(6S)-5-formyl-5,6,7,8-tetrahydrofolate + ATP = (6R)-5,10-methenyltetrahydrofolate + ADP + phosphate</text>
        <dbReference type="Rhea" id="RHEA:10488"/>
        <dbReference type="ChEBI" id="CHEBI:30616"/>
        <dbReference type="ChEBI" id="CHEBI:43474"/>
        <dbReference type="ChEBI" id="CHEBI:57455"/>
        <dbReference type="ChEBI" id="CHEBI:57457"/>
        <dbReference type="ChEBI" id="CHEBI:456216"/>
        <dbReference type="EC" id="6.3.3.2"/>
    </reaction>
</comment>
<dbReference type="PANTHER" id="PTHR23407">
    <property type="entry name" value="ATPASE INHIBITOR/5-FORMYLTETRAHYDROFOLATE CYCLO-LIGASE"/>
    <property type="match status" value="1"/>
</dbReference>
<dbReference type="Proteomes" id="UP000295727">
    <property type="component" value="Chromosome 1"/>
</dbReference>
<dbReference type="EMBL" id="CP038148">
    <property type="protein sequence ID" value="QBQ96395.1"/>
    <property type="molecule type" value="Genomic_DNA"/>
</dbReference>
<dbReference type="InterPro" id="IPR002698">
    <property type="entry name" value="FTHF_cligase"/>
</dbReference>
<dbReference type="SUPFAM" id="SSF100950">
    <property type="entry name" value="NagB/RpiA/CoA transferase-like"/>
    <property type="match status" value="1"/>
</dbReference>
<comment type="similarity">
    <text evidence="1 4">Belongs to the 5-formyltetrahydrofolate cyclo-ligase family.</text>
</comment>
<dbReference type="PANTHER" id="PTHR23407:SF1">
    <property type="entry name" value="5-FORMYLTETRAHYDROFOLATE CYCLO-LIGASE"/>
    <property type="match status" value="1"/>
</dbReference>
<dbReference type="NCBIfam" id="TIGR02727">
    <property type="entry name" value="MTHFS_bact"/>
    <property type="match status" value="1"/>
</dbReference>
<keyword evidence="5" id="KW-0436">Ligase</keyword>
<keyword evidence="2 4" id="KW-0547">Nucleotide-binding</keyword>
<sequence>MRRVPRRPVQDRPRDILGQGVWTSLFLEREVNPSIACNPTAESKKAWRTRLRAVRLAAASGASANAALSAHLDTLIGRVAPRSIGFYWPLPGEFDAREWIASWLAADASRRASLPAIPERHTPLHFYFWTPGAPMREGHHGIPEPASPEAALPDLLLVPCLGFDLDGYRLGYGGGYYDRTLAAWPGETLPLTVGIAYEACRIDEGVPERGAHDLPLDAVVTEAGAHLAGRLATR</sequence>
<dbReference type="GO" id="GO:0035999">
    <property type="term" value="P:tetrahydrofolate interconversion"/>
    <property type="evidence" value="ECO:0007669"/>
    <property type="project" value="TreeGrafter"/>
</dbReference>
<evidence type="ECO:0000256" key="3">
    <source>
        <dbReference type="ARBA" id="ARBA00022840"/>
    </source>
</evidence>
<keyword evidence="4" id="KW-0460">Magnesium</keyword>
<dbReference type="GO" id="GO:0009396">
    <property type="term" value="P:folic acid-containing compound biosynthetic process"/>
    <property type="evidence" value="ECO:0007669"/>
    <property type="project" value="TreeGrafter"/>
</dbReference>
<evidence type="ECO:0000256" key="2">
    <source>
        <dbReference type="ARBA" id="ARBA00022741"/>
    </source>
</evidence>
<keyword evidence="4" id="KW-0479">Metal-binding</keyword>
<proteinExistence type="inferred from homology"/>
<dbReference type="KEGG" id="ppai:E1956_03890"/>
<organism evidence="5 6">
    <name type="scientific">Paraburkholderia pallida</name>
    <dbReference type="NCBI Taxonomy" id="2547399"/>
    <lineage>
        <taxon>Bacteria</taxon>
        <taxon>Pseudomonadati</taxon>
        <taxon>Pseudomonadota</taxon>
        <taxon>Betaproteobacteria</taxon>
        <taxon>Burkholderiales</taxon>
        <taxon>Burkholderiaceae</taxon>
        <taxon>Paraburkholderia</taxon>
    </lineage>
</organism>
<accession>A0A4P7CKU2</accession>
<dbReference type="Gene3D" id="3.40.50.10420">
    <property type="entry name" value="NagB/RpiA/CoA transferase-like"/>
    <property type="match status" value="1"/>
</dbReference>
<dbReference type="GO" id="GO:0005524">
    <property type="term" value="F:ATP binding"/>
    <property type="evidence" value="ECO:0007669"/>
    <property type="project" value="UniProtKB-KW"/>
</dbReference>
<keyword evidence="3 4" id="KW-0067">ATP-binding</keyword>
<name>A0A4P7CKU2_9BURK</name>
<dbReference type="GO" id="GO:0046872">
    <property type="term" value="F:metal ion binding"/>
    <property type="evidence" value="ECO:0007669"/>
    <property type="project" value="UniProtKB-KW"/>
</dbReference>
<dbReference type="Pfam" id="PF01812">
    <property type="entry name" value="5-FTHF_cyc-lig"/>
    <property type="match status" value="1"/>
</dbReference>
<dbReference type="GO" id="GO:0030272">
    <property type="term" value="F:5-formyltetrahydrofolate cyclo-ligase activity"/>
    <property type="evidence" value="ECO:0007669"/>
    <property type="project" value="UniProtKB-EC"/>
</dbReference>
<evidence type="ECO:0000256" key="1">
    <source>
        <dbReference type="ARBA" id="ARBA00010638"/>
    </source>
</evidence>